<proteinExistence type="predicted"/>
<dbReference type="InterPro" id="IPR031571">
    <property type="entry name" value="RcpC_dom"/>
</dbReference>
<feature type="transmembrane region" description="Helical" evidence="1">
    <location>
        <begin position="7"/>
        <end position="26"/>
    </location>
</feature>
<keyword evidence="1" id="KW-0472">Membrane</keyword>
<dbReference type="NCBIfam" id="TIGR03177">
    <property type="entry name" value="pilus_cpaB"/>
    <property type="match status" value="1"/>
</dbReference>
<organism evidence="3 4">
    <name type="scientific">Colwellia psychrerythraea</name>
    <name type="common">Vibrio psychroerythus</name>
    <dbReference type="NCBI Taxonomy" id="28229"/>
    <lineage>
        <taxon>Bacteria</taxon>
        <taxon>Pseudomonadati</taxon>
        <taxon>Pseudomonadota</taxon>
        <taxon>Gammaproteobacteria</taxon>
        <taxon>Alteromonadales</taxon>
        <taxon>Colwelliaceae</taxon>
        <taxon>Colwellia</taxon>
    </lineage>
</organism>
<name>A0A099KK65_COLPS</name>
<feature type="domain" description="Flp pilus assembly protein RcpC/CpaB" evidence="2">
    <location>
        <begin position="119"/>
        <end position="239"/>
    </location>
</feature>
<dbReference type="Pfam" id="PF16976">
    <property type="entry name" value="RcpC"/>
    <property type="match status" value="1"/>
</dbReference>
<dbReference type="OrthoDB" id="163768at2"/>
<protein>
    <submittedName>
        <fullName evidence="3">Flp pilus assembly protein CpaB</fullName>
    </submittedName>
</protein>
<keyword evidence="1" id="KW-0812">Transmembrane</keyword>
<dbReference type="PATRIC" id="fig|28229.3.peg.3067"/>
<accession>A0A099KK65</accession>
<evidence type="ECO:0000313" key="3">
    <source>
        <dbReference type="EMBL" id="KGJ91194.1"/>
    </source>
</evidence>
<comment type="caution">
    <text evidence="3">The sequence shown here is derived from an EMBL/GenBank/DDBJ whole genome shotgun (WGS) entry which is preliminary data.</text>
</comment>
<reference evidence="3 4" key="1">
    <citation type="submission" date="2014-08" db="EMBL/GenBank/DDBJ databases">
        <title>Genomic and Phenotypic Diversity of Colwellia psychrerythraea strains from Disparate Marine Basins.</title>
        <authorList>
            <person name="Techtmann S.M."/>
            <person name="Stelling S.C."/>
            <person name="Utturkar S.M."/>
            <person name="Alshibli N."/>
            <person name="Harris A."/>
            <person name="Brown S.D."/>
            <person name="Hazen T.C."/>
        </authorList>
    </citation>
    <scope>NUCLEOTIDE SEQUENCE [LARGE SCALE GENOMIC DNA]</scope>
    <source>
        <strain evidence="3 4">GAB14E</strain>
    </source>
</reference>
<evidence type="ECO:0000313" key="4">
    <source>
        <dbReference type="Proteomes" id="UP000029868"/>
    </source>
</evidence>
<dbReference type="InterPro" id="IPR017592">
    <property type="entry name" value="Pilus_assmbl_Flp-typ_CpaB"/>
</dbReference>
<dbReference type="RefSeq" id="WP_033083066.1">
    <property type="nucleotide sequence ID" value="NZ_JQEC01000042.1"/>
</dbReference>
<dbReference type="Proteomes" id="UP000029868">
    <property type="component" value="Unassembled WGS sequence"/>
</dbReference>
<gene>
    <name evidence="3" type="ORF">GAB14E_3346</name>
</gene>
<sequence>MFSTRNIIYLTFSIAVIGVIGIYLQLSGTNSQAINAVIAHDEKISVLTLNTDLDAGQALLAQHFNWQLISETRAQKLVGLIKRQDFNLARFKGAISRYSLSSGDYVRLDSLVLPHDSDFLTSSLTKDKRAMAIKVDAQSAIAGLVSPGDRVDVIFYHKLKRSEEQDAWQLAASASVRQLVVNVRLIAVDRQLNKQEIDTDNNSKIKYDDHSTVTLEVSVKQAQRLAIAQQLGRLSLLLRGSSGQYAQLGTTEKHSTDTVFSDILPQFGQHAQRAHMVLMQGEKQVLSHAKEKQSGDE</sequence>
<dbReference type="AlphaFoldDB" id="A0A099KK65"/>
<evidence type="ECO:0000259" key="2">
    <source>
        <dbReference type="Pfam" id="PF16976"/>
    </source>
</evidence>
<dbReference type="EMBL" id="JQEC01000042">
    <property type="protein sequence ID" value="KGJ91194.1"/>
    <property type="molecule type" value="Genomic_DNA"/>
</dbReference>
<evidence type="ECO:0000256" key="1">
    <source>
        <dbReference type="SAM" id="Phobius"/>
    </source>
</evidence>
<keyword evidence="1" id="KW-1133">Transmembrane helix</keyword>